<feature type="domain" description="DUF7067" evidence="15">
    <location>
        <begin position="263"/>
        <end position="317"/>
    </location>
</feature>
<dbReference type="SUPFAM" id="SSF56059">
    <property type="entry name" value="Glutathione synthetase ATP-binding domain-like"/>
    <property type="match status" value="1"/>
</dbReference>
<evidence type="ECO:0000256" key="5">
    <source>
        <dbReference type="ARBA" id="ARBA00022723"/>
    </source>
</evidence>
<dbReference type="InterPro" id="IPR002192">
    <property type="entry name" value="PPDK_AMP/ATP-bd"/>
</dbReference>
<feature type="domain" description="Alpha-glucan water dikinase phosphohistidine-like" evidence="13">
    <location>
        <begin position="999"/>
        <end position="1111"/>
    </location>
</feature>
<dbReference type="PANTHER" id="PTHR46999">
    <property type="entry name" value="ALPHA-GLUCAN WATER DIKINASE 1, CHLOROPLASTIC-RELATED"/>
    <property type="match status" value="1"/>
</dbReference>
<dbReference type="GO" id="GO:0016301">
    <property type="term" value="F:kinase activity"/>
    <property type="evidence" value="ECO:0007669"/>
    <property type="project" value="UniProtKB-KW"/>
</dbReference>
<evidence type="ECO:0000259" key="13">
    <source>
        <dbReference type="Pfam" id="PF22973"/>
    </source>
</evidence>
<comment type="similarity">
    <text evidence="2">Belongs to the PEP-utilizing enzyme family.</text>
</comment>
<evidence type="ECO:0000259" key="12">
    <source>
        <dbReference type="Pfam" id="PF01326"/>
    </source>
</evidence>
<protein>
    <submittedName>
        <fullName evidence="16">Alpha-glucan water dikinase</fullName>
    </submittedName>
</protein>
<evidence type="ECO:0000259" key="15">
    <source>
        <dbReference type="Pfam" id="PF23229"/>
    </source>
</evidence>
<name>A0A833QUB7_9POAL</name>
<feature type="domain" description="Alpha-glucan water dikinase-like N-terminal Ig-like" evidence="14">
    <location>
        <begin position="17"/>
        <end position="124"/>
    </location>
</feature>
<keyword evidence="17" id="KW-1185">Reference proteome</keyword>
<evidence type="ECO:0000256" key="3">
    <source>
        <dbReference type="ARBA" id="ARBA00011738"/>
    </source>
</evidence>
<dbReference type="InterPro" id="IPR054481">
    <property type="entry name" value="GWD1_pHisD"/>
</dbReference>
<evidence type="ECO:0000313" key="17">
    <source>
        <dbReference type="Proteomes" id="UP000623129"/>
    </source>
</evidence>
<evidence type="ECO:0000256" key="1">
    <source>
        <dbReference type="ARBA" id="ARBA00001946"/>
    </source>
</evidence>
<keyword evidence="9" id="KW-0460">Magnesium</keyword>
<dbReference type="InterPro" id="IPR013815">
    <property type="entry name" value="ATP_grasp_subdomain_1"/>
</dbReference>
<evidence type="ECO:0000256" key="10">
    <source>
        <dbReference type="ARBA" id="ARBA00023277"/>
    </source>
</evidence>
<dbReference type="Gene3D" id="3.30.1490.20">
    <property type="entry name" value="ATP-grasp fold, A domain"/>
    <property type="match status" value="2"/>
</dbReference>
<feature type="domain" description="Pyruvate phosphate dikinase AMP/ATP-binding" evidence="12">
    <location>
        <begin position="1255"/>
        <end position="1332"/>
    </location>
</feature>
<comment type="subunit">
    <text evidence="3">Homodimer.</text>
</comment>
<dbReference type="EMBL" id="SWLB01000011">
    <property type="protein sequence ID" value="KAF3332830.1"/>
    <property type="molecule type" value="Genomic_DNA"/>
</dbReference>
<dbReference type="Pfam" id="PF23166">
    <property type="entry name" value="Ig_N_CWD1"/>
    <property type="match status" value="2"/>
</dbReference>
<dbReference type="Proteomes" id="UP000623129">
    <property type="component" value="Unassembled WGS sequence"/>
</dbReference>
<keyword evidence="6" id="KW-0547">Nucleotide-binding</keyword>
<dbReference type="Pfam" id="PF22973">
    <property type="entry name" value="GWD1_pHisD"/>
    <property type="match status" value="1"/>
</dbReference>
<keyword evidence="7 16" id="KW-0418">Kinase</keyword>
<evidence type="ECO:0000256" key="11">
    <source>
        <dbReference type="SAM" id="MobiDB-lite"/>
    </source>
</evidence>
<dbReference type="Gene3D" id="3.30.470.20">
    <property type="entry name" value="ATP-grasp fold, B domain"/>
    <property type="match status" value="1"/>
</dbReference>
<dbReference type="GO" id="GO:0005524">
    <property type="term" value="F:ATP binding"/>
    <property type="evidence" value="ECO:0007669"/>
    <property type="project" value="UniProtKB-KW"/>
</dbReference>
<keyword evidence="4" id="KW-0808">Transferase</keyword>
<dbReference type="Pfam" id="PF23229">
    <property type="entry name" value="DUF7067"/>
    <property type="match status" value="2"/>
</dbReference>
<dbReference type="Pfam" id="PF01326">
    <property type="entry name" value="PPDK_N"/>
    <property type="match status" value="1"/>
</dbReference>
<dbReference type="InterPro" id="IPR056301">
    <property type="entry name" value="GWD-like_N_Ig"/>
</dbReference>
<keyword evidence="5" id="KW-0479">Metal-binding</keyword>
<feature type="region of interest" description="Disordered" evidence="11">
    <location>
        <begin position="1106"/>
        <end position="1129"/>
    </location>
</feature>
<feature type="domain" description="Alpha-glucan water dikinase-like N-terminal Ig-like" evidence="14">
    <location>
        <begin position="391"/>
        <end position="533"/>
    </location>
</feature>
<evidence type="ECO:0000256" key="7">
    <source>
        <dbReference type="ARBA" id="ARBA00022777"/>
    </source>
</evidence>
<keyword evidence="8" id="KW-0067">ATP-binding</keyword>
<evidence type="ECO:0000256" key="8">
    <source>
        <dbReference type="ARBA" id="ARBA00022840"/>
    </source>
</evidence>
<dbReference type="PANTHER" id="PTHR46999:SF1">
    <property type="entry name" value="ALPHA-GLUCAN WATER DIKINASE 1, CHLOROPLASTIC"/>
    <property type="match status" value="1"/>
</dbReference>
<organism evidence="16 17">
    <name type="scientific">Carex littledalei</name>
    <dbReference type="NCBI Taxonomy" id="544730"/>
    <lineage>
        <taxon>Eukaryota</taxon>
        <taxon>Viridiplantae</taxon>
        <taxon>Streptophyta</taxon>
        <taxon>Embryophyta</taxon>
        <taxon>Tracheophyta</taxon>
        <taxon>Spermatophyta</taxon>
        <taxon>Magnoliopsida</taxon>
        <taxon>Liliopsida</taxon>
        <taxon>Poales</taxon>
        <taxon>Cyperaceae</taxon>
        <taxon>Cyperoideae</taxon>
        <taxon>Cariceae</taxon>
        <taxon>Carex</taxon>
        <taxon>Carex subgen. Euthyceras</taxon>
    </lineage>
</organism>
<accession>A0A833QUB7</accession>
<evidence type="ECO:0000256" key="6">
    <source>
        <dbReference type="ARBA" id="ARBA00022741"/>
    </source>
</evidence>
<dbReference type="InterPro" id="IPR055495">
    <property type="entry name" value="CWD_DUF7067"/>
</dbReference>
<dbReference type="OrthoDB" id="6123450at2759"/>
<evidence type="ECO:0000313" key="16">
    <source>
        <dbReference type="EMBL" id="KAF3332830.1"/>
    </source>
</evidence>
<evidence type="ECO:0000256" key="2">
    <source>
        <dbReference type="ARBA" id="ARBA00007837"/>
    </source>
</evidence>
<dbReference type="GO" id="GO:0046872">
    <property type="term" value="F:metal ion binding"/>
    <property type="evidence" value="ECO:0007669"/>
    <property type="project" value="UniProtKB-KW"/>
</dbReference>
<evidence type="ECO:0000259" key="14">
    <source>
        <dbReference type="Pfam" id="PF23166"/>
    </source>
</evidence>
<comment type="caution">
    <text evidence="16">The sequence shown here is derived from an EMBL/GenBank/DDBJ whole genome shotgun (WGS) entry which is preliminary data.</text>
</comment>
<gene>
    <name evidence="16" type="ORF">FCM35_KLT02407</name>
</gene>
<keyword evidence="10" id="KW-0119">Carbohydrate metabolism</keyword>
<comment type="cofactor">
    <cofactor evidence="1">
        <name>Mg(2+)</name>
        <dbReference type="ChEBI" id="CHEBI:18420"/>
    </cofactor>
</comment>
<reference evidence="16" key="1">
    <citation type="submission" date="2020-01" db="EMBL/GenBank/DDBJ databases">
        <title>Genome sequence of Kobresia littledalei, the first chromosome-level genome in the family Cyperaceae.</title>
        <authorList>
            <person name="Qu G."/>
        </authorList>
    </citation>
    <scope>NUCLEOTIDE SEQUENCE</scope>
    <source>
        <strain evidence="16">C.B.Clarke</strain>
        <tissue evidence="16">Leaf</tissue>
    </source>
</reference>
<evidence type="ECO:0000256" key="9">
    <source>
        <dbReference type="ARBA" id="ARBA00022842"/>
    </source>
</evidence>
<sequence length="1391" mass="156702">MTTYAVLASDRASEVSDRFYLEANSHLKIGITSPGPGGLTEINLRVTNSNNSLILHWGALCPGKNAWLLPSRRPDGTNVHKNRALRTPFVQSGSDSVLKVEIDDPEIYGIEFLVHDEAQNKWFVLSNFGSMFILVQFLLEICKLLHLNFMNRFKNNGENFRVLFSRQNNDVSVVSSSESLGAETSHVDVPEELVQIQAYLRWERNGNQMYTPEQEKATARRELQEELKRGASLNQLRAKLTKKPEKDEAFTKESKVTSSEIPKELVQVQAYIRWEKAGKPNYSPEKQAQEFEEARKELQEEVNKGITVEELKKKILKGNIKTKVSRQLEKKNYFSVERVQRKKRDIVQYLTKYSSELVEEKPYTSPERATSVLNFFSEAIEANQNTSILNKKNFKLGNEELMVIVTDTSGKIKVHLATNYKGPLILHWGVAQKAGEWTAPSTSVLPPGSKLLDQACDTPFTEVSLDGFVYKVNLVKFLLHQSENFLCPLLICCTYLLQSVEIEIGGNYKGMLFVLCSDGAWIKNNDSDFFVEFSNDASKRIKDVGDGKGTAKVLLDRIAELESEAERSLMHRFNIAADLVEEAKNQGELGLAGILVWMRFMVTRQLVWNKNYNVKPREISKAQDKMTDLLQNLYKSQPQYRELIRIIMSTVGRGGEGDVGQRIRDEILVIQRNNDCKGAMMEEWHQKLHNNTSPDDVVICQALIDYIKNDFDINVYWETLKKNGITKERLLSYDRAIHSEPNFRRDQKEGLLHDLGNYLRTLKAVHSGADLESAIATCTGYQDEGQGFMVGVQINPVQGLPSGFPGLLKFVLDHVEDKSVEPLLEGLLEARAELRQLLFSSHQRLKDLIFLDIALDSTVRTAVERAYDELNSADPQKIMYFITLVLENLALSSDDNEDLLYSLKGWSQALEMCKKNEENWALYAKSFLDRTRLALASKAEAYHHLLQPTAEYLGSLLGVEQWALNIFTEEVIRGGSAASLSMLLNRLDPVLRKVANLGSWQVISPVEVAGYIEVVDELLTVQNKSYEKPTILVAKSVKGEEEIPDGTVAVLTPDMPDVLSHVSVRARNSKICFATCFDPAILAQLETNKGKLFRLKPTSADITYSEIDESELPGSTSADKHGDDPSPSITLVKKKFTGKYAISAKEFTNETVGAKSRNISFLKEKVPSWIGIPTSVALPFGVFEEVLSDPINKQVARKIKDLKEKLAKGEFEYLGEIRKTVLELAPPPQLVEELKNKMKESGMPWPGDEGQQRWEQAWLAIKKVWGSKWNERAYFSTRKVKLDHEYLCMAVLVQEIISADYAFVIHTTNPLTGDSSEIYAELVKGLGETLVGAYPGRALSFVCKKSDLNSPKVLGYPSKPIGLFIKRSIIFRSDSNGEDLEGYAGAGLYDR</sequence>
<evidence type="ECO:0000256" key="4">
    <source>
        <dbReference type="ARBA" id="ARBA00022679"/>
    </source>
</evidence>
<feature type="domain" description="DUF7067" evidence="15">
    <location>
        <begin position="191"/>
        <end position="243"/>
    </location>
</feature>
<proteinExistence type="inferred from homology"/>